<reference evidence="2" key="1">
    <citation type="submission" date="2022-11" db="UniProtKB">
        <authorList>
            <consortium name="WormBaseParasite"/>
        </authorList>
    </citation>
    <scope>IDENTIFICATION</scope>
</reference>
<proteinExistence type="predicted"/>
<dbReference type="WBParaSite" id="PSAMB.scaffold238size62664.g3646.t1">
    <property type="protein sequence ID" value="PSAMB.scaffold238size62664.g3646.t1"/>
    <property type="gene ID" value="PSAMB.scaffold238size62664.g3646"/>
</dbReference>
<sequence>MNRVFQTPPNLRKYRLSKVGFDKFDNAVFVAPHITHVLQVWKCNLLFPCSWKKVIDLPFEEVLFSAFGLSENGASVGILAICIHKNENSSGNNYPKVQFFELNTQLEEYRCYSLHESSGLAFDRDVFLDNVIVGHSNQSGWYFYDRSVVRGPIPFWTISLTENLLLVPGEHGTFEITDRKIPAADDASDCQRYAVLLNGSQRKFAKFTDNHGVLVFDEATDSWLQYRATADSDVAFDNARVRGVAETFGRRGHRMGAVESPFTIFADGNNYVAKLYSKGLHSFYRLSFDDQQRTICFKRAAQVKLPSAFDRTFYPLCTPSEVVFISSDYLTVVSHSPPSLRHLCSWSAQQRLAKKNAIGAWSGGVSEEQLKQMCGFRGNRLV</sequence>
<protein>
    <submittedName>
        <fullName evidence="2">Uncharacterized protein</fullName>
    </submittedName>
</protein>
<dbReference type="AlphaFoldDB" id="A0A914VS10"/>
<dbReference type="Proteomes" id="UP000887566">
    <property type="component" value="Unplaced"/>
</dbReference>
<name>A0A914VS10_9BILA</name>
<evidence type="ECO:0000313" key="1">
    <source>
        <dbReference type="Proteomes" id="UP000887566"/>
    </source>
</evidence>
<accession>A0A914VS10</accession>
<organism evidence="1 2">
    <name type="scientific">Plectus sambesii</name>
    <dbReference type="NCBI Taxonomy" id="2011161"/>
    <lineage>
        <taxon>Eukaryota</taxon>
        <taxon>Metazoa</taxon>
        <taxon>Ecdysozoa</taxon>
        <taxon>Nematoda</taxon>
        <taxon>Chromadorea</taxon>
        <taxon>Plectida</taxon>
        <taxon>Plectina</taxon>
        <taxon>Plectoidea</taxon>
        <taxon>Plectidae</taxon>
        <taxon>Plectus</taxon>
    </lineage>
</organism>
<keyword evidence="1" id="KW-1185">Reference proteome</keyword>
<evidence type="ECO:0000313" key="2">
    <source>
        <dbReference type="WBParaSite" id="PSAMB.scaffold238size62664.g3646.t1"/>
    </source>
</evidence>